<reference evidence="3" key="2">
    <citation type="submission" date="2019-02" db="EMBL/GenBank/DDBJ databases">
        <title>Opniocepnalus argus Var Kimnra genome.</title>
        <authorList>
            <person name="Zhou C."/>
            <person name="Xiao S."/>
        </authorList>
    </citation>
    <scope>NUCLEOTIDE SEQUENCE [LARGE SCALE GENOMIC DNA]</scope>
</reference>
<keyword evidence="1" id="KW-0812">Transmembrane</keyword>
<dbReference type="Proteomes" id="UP000503349">
    <property type="component" value="Chromosome 16"/>
</dbReference>
<feature type="transmembrane region" description="Helical" evidence="1">
    <location>
        <begin position="12"/>
        <end position="31"/>
    </location>
</feature>
<organism evidence="2 3">
    <name type="scientific">Channa argus</name>
    <name type="common">Northern snakehead</name>
    <name type="synonym">Ophicephalus argus</name>
    <dbReference type="NCBI Taxonomy" id="215402"/>
    <lineage>
        <taxon>Eukaryota</taxon>
        <taxon>Metazoa</taxon>
        <taxon>Chordata</taxon>
        <taxon>Craniata</taxon>
        <taxon>Vertebrata</taxon>
        <taxon>Euteleostomi</taxon>
        <taxon>Actinopterygii</taxon>
        <taxon>Neopterygii</taxon>
        <taxon>Teleostei</taxon>
        <taxon>Neoteleostei</taxon>
        <taxon>Acanthomorphata</taxon>
        <taxon>Anabantaria</taxon>
        <taxon>Anabantiformes</taxon>
        <taxon>Channoidei</taxon>
        <taxon>Channidae</taxon>
        <taxon>Channa</taxon>
    </lineage>
</organism>
<keyword evidence="1" id="KW-0472">Membrane</keyword>
<dbReference type="AlphaFoldDB" id="A0A6G1QFX6"/>
<evidence type="ECO:0000256" key="1">
    <source>
        <dbReference type="SAM" id="Phobius"/>
    </source>
</evidence>
<name>A0A6G1QFX6_CHAAH</name>
<gene>
    <name evidence="2" type="ORF">EXN66_Car017259</name>
</gene>
<keyword evidence="3" id="KW-1185">Reference proteome</keyword>
<sequence length="50" mass="5797">MRSNSVLETKICMNHIFLSFVMSFVMTMSRVCIPNRVLHGSLTHTYTYKA</sequence>
<accession>A0A6G1QFX6</accession>
<dbReference type="EMBL" id="CM015727">
    <property type="protein sequence ID" value="KAF3701571.1"/>
    <property type="molecule type" value="Genomic_DNA"/>
</dbReference>
<protein>
    <submittedName>
        <fullName evidence="2">Uncharacterized protein</fullName>
    </submittedName>
</protein>
<proteinExistence type="predicted"/>
<reference evidence="2 3" key="1">
    <citation type="submission" date="2019-02" db="EMBL/GenBank/DDBJ databases">
        <title>Opniocepnalus argus genome.</title>
        <authorList>
            <person name="Zhou C."/>
            <person name="Xiao S."/>
        </authorList>
    </citation>
    <scope>NUCLEOTIDE SEQUENCE [LARGE SCALE GENOMIC DNA]</scope>
    <source>
        <strain evidence="2">OARG1902GOOAL</strain>
        <tissue evidence="2">Muscle</tissue>
    </source>
</reference>
<keyword evidence="1" id="KW-1133">Transmembrane helix</keyword>
<evidence type="ECO:0000313" key="2">
    <source>
        <dbReference type="EMBL" id="KAF3701571.1"/>
    </source>
</evidence>
<evidence type="ECO:0000313" key="3">
    <source>
        <dbReference type="Proteomes" id="UP000503349"/>
    </source>
</evidence>